<dbReference type="EMBL" id="AATQ01000003">
    <property type="protein sequence ID" value="EAU47941.1"/>
    <property type="molecule type" value="Genomic_DNA"/>
</dbReference>
<keyword evidence="3" id="KW-0804">Transcription</keyword>
<dbReference type="PANTHER" id="PTHR43537:SF39">
    <property type="entry name" value="HTH-TYPE TRANSCRIPTIONAL REGULATOR MCBR"/>
    <property type="match status" value="1"/>
</dbReference>
<sequence>MPDPAKPSVSRTGNLKPIASGSLSARAYEAMRRGLIEGEFAPGQRLVLQDLANHFGTSITPAREAAMRLASEGGLELRSGRFLFVPEMDRDRYLEVRAMRIELEGLAARVAATRCTPEELQPLREIQRAYVASDAPEQAETATRLNRQFHAGVYRLSGMALLISHIEQLWVAMGPMLTVFFAPDGQRYFGAEVHDAILDALEAGDGAEAERQIQTDIVNGTARFLAYFDRQEAAR</sequence>
<dbReference type="SMART" id="SM00345">
    <property type="entry name" value="HTH_GNTR"/>
    <property type="match status" value="1"/>
</dbReference>
<dbReference type="eggNOG" id="COG1802">
    <property type="taxonomic scope" value="Bacteria"/>
</dbReference>
<accession>Q0FUZ0</accession>
<dbReference type="InterPro" id="IPR036390">
    <property type="entry name" value="WH_DNA-bd_sf"/>
</dbReference>
<dbReference type="RefSeq" id="WP_007803666.1">
    <property type="nucleotide sequence ID" value="NZ_DS022279.1"/>
</dbReference>
<proteinExistence type="predicted"/>
<reference evidence="5 6" key="1">
    <citation type="journal article" date="2010" name="J. Bacteriol.">
        <title>Genome sequences of Pelagibaca bermudensis HTCC2601T and Maritimibacter alkaliphilus HTCC2654T, the type strains of two marine Roseobacter genera.</title>
        <authorList>
            <person name="Thrash J.C."/>
            <person name="Cho J.C."/>
            <person name="Ferriera S."/>
            <person name="Johnson J."/>
            <person name="Vergin K.L."/>
            <person name="Giovannoni S.J."/>
        </authorList>
    </citation>
    <scope>NUCLEOTIDE SEQUENCE [LARGE SCALE GENOMIC DNA]</scope>
    <source>
        <strain evidence="6">DSM 26914 / JCM 13377 / KCTC 12554 / HTCC2601</strain>
    </source>
</reference>
<evidence type="ECO:0000259" key="4">
    <source>
        <dbReference type="PROSITE" id="PS50949"/>
    </source>
</evidence>
<dbReference type="InterPro" id="IPR011711">
    <property type="entry name" value="GntR_C"/>
</dbReference>
<comment type="caution">
    <text evidence="5">The sequence shown here is derived from an EMBL/GenBank/DDBJ whole genome shotgun (WGS) entry which is preliminary data.</text>
</comment>
<dbReference type="Gene3D" id="1.20.120.530">
    <property type="entry name" value="GntR ligand-binding domain-like"/>
    <property type="match status" value="1"/>
</dbReference>
<dbReference type="Pfam" id="PF07729">
    <property type="entry name" value="FCD"/>
    <property type="match status" value="1"/>
</dbReference>
<evidence type="ECO:0000256" key="3">
    <source>
        <dbReference type="ARBA" id="ARBA00023163"/>
    </source>
</evidence>
<dbReference type="InterPro" id="IPR036388">
    <property type="entry name" value="WH-like_DNA-bd_sf"/>
</dbReference>
<name>Q0FUZ0_SALBH</name>
<keyword evidence="2" id="KW-0238">DNA-binding</keyword>
<dbReference type="InterPro" id="IPR000524">
    <property type="entry name" value="Tscrpt_reg_HTH_GntR"/>
</dbReference>
<dbReference type="InterPro" id="IPR008920">
    <property type="entry name" value="TF_FadR/GntR_C"/>
</dbReference>
<evidence type="ECO:0000256" key="2">
    <source>
        <dbReference type="ARBA" id="ARBA00023125"/>
    </source>
</evidence>
<gene>
    <name evidence="5" type="ORF">R2601_00840</name>
</gene>
<feature type="domain" description="HTH gntR-type" evidence="4">
    <location>
        <begin position="21"/>
        <end position="88"/>
    </location>
</feature>
<dbReference type="STRING" id="314265.R2601_00840"/>
<keyword evidence="1" id="KW-0805">Transcription regulation</keyword>
<dbReference type="Proteomes" id="UP000006230">
    <property type="component" value="Unassembled WGS sequence"/>
</dbReference>
<dbReference type="HOGENOM" id="CLU_017584_5_4_5"/>
<dbReference type="PROSITE" id="PS50949">
    <property type="entry name" value="HTH_GNTR"/>
    <property type="match status" value="1"/>
</dbReference>
<dbReference type="SUPFAM" id="SSF46785">
    <property type="entry name" value="Winged helix' DNA-binding domain"/>
    <property type="match status" value="1"/>
</dbReference>
<dbReference type="AlphaFoldDB" id="Q0FUZ0"/>
<dbReference type="SUPFAM" id="SSF48008">
    <property type="entry name" value="GntR ligand-binding domain-like"/>
    <property type="match status" value="1"/>
</dbReference>
<evidence type="ECO:0000256" key="1">
    <source>
        <dbReference type="ARBA" id="ARBA00023015"/>
    </source>
</evidence>
<dbReference type="OrthoDB" id="9815654at2"/>
<dbReference type="Gene3D" id="1.10.10.10">
    <property type="entry name" value="Winged helix-like DNA-binding domain superfamily/Winged helix DNA-binding domain"/>
    <property type="match status" value="1"/>
</dbReference>
<dbReference type="GO" id="GO:0003700">
    <property type="term" value="F:DNA-binding transcription factor activity"/>
    <property type="evidence" value="ECO:0007669"/>
    <property type="project" value="InterPro"/>
</dbReference>
<evidence type="ECO:0000313" key="5">
    <source>
        <dbReference type="EMBL" id="EAU47941.1"/>
    </source>
</evidence>
<keyword evidence="6" id="KW-1185">Reference proteome</keyword>
<dbReference type="Pfam" id="PF00392">
    <property type="entry name" value="GntR"/>
    <property type="match status" value="1"/>
</dbReference>
<dbReference type="GO" id="GO:0003677">
    <property type="term" value="F:DNA binding"/>
    <property type="evidence" value="ECO:0007669"/>
    <property type="project" value="UniProtKB-KW"/>
</dbReference>
<evidence type="ECO:0000313" key="6">
    <source>
        <dbReference type="Proteomes" id="UP000006230"/>
    </source>
</evidence>
<organism evidence="5 6">
    <name type="scientific">Salipiger bermudensis (strain DSM 26914 / JCM 13377 / KCTC 12554 / HTCC2601)</name>
    <name type="common">Pelagibaca bermudensis</name>
    <dbReference type="NCBI Taxonomy" id="314265"/>
    <lineage>
        <taxon>Bacteria</taxon>
        <taxon>Pseudomonadati</taxon>
        <taxon>Pseudomonadota</taxon>
        <taxon>Alphaproteobacteria</taxon>
        <taxon>Rhodobacterales</taxon>
        <taxon>Roseobacteraceae</taxon>
        <taxon>Salipiger</taxon>
    </lineage>
</organism>
<dbReference type="PANTHER" id="PTHR43537">
    <property type="entry name" value="TRANSCRIPTIONAL REGULATOR, GNTR FAMILY"/>
    <property type="match status" value="1"/>
</dbReference>
<dbReference type="SMART" id="SM00895">
    <property type="entry name" value="FCD"/>
    <property type="match status" value="1"/>
</dbReference>
<protein>
    <submittedName>
        <fullName evidence="5">Bacterial regulatory proteins, AsnC family:Bacterial regulatory protein, GntR family</fullName>
    </submittedName>
</protein>